<evidence type="ECO:0000313" key="10">
    <source>
        <dbReference type="EMBL" id="RDL29716.1"/>
    </source>
</evidence>
<keyword evidence="9" id="KW-1133">Transmembrane helix</keyword>
<keyword evidence="11" id="KW-1185">Reference proteome</keyword>
<dbReference type="InterPro" id="IPR001128">
    <property type="entry name" value="Cyt_P450"/>
</dbReference>
<reference evidence="10 11" key="1">
    <citation type="journal article" date="2018" name="IMA Fungus">
        <title>IMA Genome-F 9: Draft genome sequence of Annulohypoxylon stygium, Aspergillus mulundensis, Berkeleyomyces basicola (syn. Thielaviopsis basicola), Ceratocystis smalleyi, two Cercospora beticola strains, Coleophoma cylindrospora, Fusarium fracticaudum, Phialophora cf. hyalina, and Morchella septimelata.</title>
        <authorList>
            <person name="Wingfield B.D."/>
            <person name="Bills G.F."/>
            <person name="Dong Y."/>
            <person name="Huang W."/>
            <person name="Nel W.J."/>
            <person name="Swalarsk-Parry B.S."/>
            <person name="Vaghefi N."/>
            <person name="Wilken P.M."/>
            <person name="An Z."/>
            <person name="de Beer Z.W."/>
            <person name="De Vos L."/>
            <person name="Chen L."/>
            <person name="Duong T.A."/>
            <person name="Gao Y."/>
            <person name="Hammerbacher A."/>
            <person name="Kikkert J.R."/>
            <person name="Li Y."/>
            <person name="Li H."/>
            <person name="Li K."/>
            <person name="Li Q."/>
            <person name="Liu X."/>
            <person name="Ma X."/>
            <person name="Naidoo K."/>
            <person name="Pethybridge S.J."/>
            <person name="Sun J."/>
            <person name="Steenkamp E.T."/>
            <person name="van der Nest M.A."/>
            <person name="van Wyk S."/>
            <person name="Wingfield M.J."/>
            <person name="Xiong C."/>
            <person name="Yue Q."/>
            <person name="Zhang X."/>
        </authorList>
    </citation>
    <scope>NUCLEOTIDE SEQUENCE [LARGE SCALE GENOMIC DNA]</scope>
    <source>
        <strain evidence="10 11">BP 5553</strain>
    </source>
</reference>
<keyword evidence="5 6" id="KW-0408">Iron</keyword>
<evidence type="ECO:0000256" key="6">
    <source>
        <dbReference type="PIRSR" id="PIRSR602403-1"/>
    </source>
</evidence>
<dbReference type="InterPro" id="IPR036396">
    <property type="entry name" value="Cyt_P450_sf"/>
</dbReference>
<keyword evidence="7" id="KW-0560">Oxidoreductase</keyword>
<feature type="binding site" description="axial binding residue" evidence="6">
    <location>
        <position position="521"/>
    </location>
    <ligand>
        <name>heme</name>
        <dbReference type="ChEBI" id="CHEBI:30413"/>
    </ligand>
    <ligandPart>
        <name>Fe</name>
        <dbReference type="ChEBI" id="CHEBI:18248"/>
    </ligandPart>
</feature>
<proteinExistence type="inferred from homology"/>
<evidence type="ECO:0000256" key="7">
    <source>
        <dbReference type="RuleBase" id="RU000461"/>
    </source>
</evidence>
<dbReference type="GO" id="GO:0005506">
    <property type="term" value="F:iron ion binding"/>
    <property type="evidence" value="ECO:0007669"/>
    <property type="project" value="InterPro"/>
</dbReference>
<dbReference type="GeneID" id="43603545"/>
<dbReference type="InterPro" id="IPR017972">
    <property type="entry name" value="Cyt_P450_CS"/>
</dbReference>
<keyword evidence="3 6" id="KW-0349">Heme</keyword>
<dbReference type="STRING" id="2656787.A0A370T8M9"/>
<dbReference type="InterPro" id="IPR002403">
    <property type="entry name" value="Cyt_P450_E_grp-IV"/>
</dbReference>
<dbReference type="Pfam" id="PF00067">
    <property type="entry name" value="p450"/>
    <property type="match status" value="1"/>
</dbReference>
<evidence type="ECO:0000256" key="4">
    <source>
        <dbReference type="ARBA" id="ARBA00022723"/>
    </source>
</evidence>
<dbReference type="PANTHER" id="PTHR24304:SF2">
    <property type="entry name" value="24-HYDROXYCHOLESTEROL 7-ALPHA-HYDROXYLASE"/>
    <property type="match status" value="1"/>
</dbReference>
<organism evidence="10 11">
    <name type="scientific">Venustampulla echinocandica</name>
    <dbReference type="NCBI Taxonomy" id="2656787"/>
    <lineage>
        <taxon>Eukaryota</taxon>
        <taxon>Fungi</taxon>
        <taxon>Dikarya</taxon>
        <taxon>Ascomycota</taxon>
        <taxon>Pezizomycotina</taxon>
        <taxon>Leotiomycetes</taxon>
        <taxon>Helotiales</taxon>
        <taxon>Pleuroascaceae</taxon>
        <taxon>Venustampulla</taxon>
    </lineage>
</organism>
<evidence type="ECO:0000256" key="8">
    <source>
        <dbReference type="SAM" id="MobiDB-lite"/>
    </source>
</evidence>
<dbReference type="GO" id="GO:0008395">
    <property type="term" value="F:steroid hydroxylase activity"/>
    <property type="evidence" value="ECO:0007669"/>
    <property type="project" value="TreeGrafter"/>
</dbReference>
<dbReference type="SUPFAM" id="SSF48264">
    <property type="entry name" value="Cytochrome P450"/>
    <property type="match status" value="1"/>
</dbReference>
<comment type="caution">
    <text evidence="10">The sequence shown here is derived from an EMBL/GenBank/DDBJ whole genome shotgun (WGS) entry which is preliminary data.</text>
</comment>
<feature type="region of interest" description="Disordered" evidence="8">
    <location>
        <begin position="478"/>
        <end position="504"/>
    </location>
</feature>
<dbReference type="RefSeq" id="XP_031864531.1">
    <property type="nucleotide sequence ID" value="XM_032019319.1"/>
</dbReference>
<evidence type="ECO:0000256" key="3">
    <source>
        <dbReference type="ARBA" id="ARBA00022617"/>
    </source>
</evidence>
<evidence type="ECO:0000256" key="5">
    <source>
        <dbReference type="ARBA" id="ARBA00023004"/>
    </source>
</evidence>
<keyword evidence="9" id="KW-0472">Membrane</keyword>
<dbReference type="PANTHER" id="PTHR24304">
    <property type="entry name" value="CYTOCHROME P450 FAMILY 7"/>
    <property type="match status" value="1"/>
</dbReference>
<keyword evidence="4 6" id="KW-0479">Metal-binding</keyword>
<dbReference type="Gene3D" id="1.10.630.10">
    <property type="entry name" value="Cytochrome P450"/>
    <property type="match status" value="1"/>
</dbReference>
<gene>
    <name evidence="10" type="ORF">BP5553_10696</name>
</gene>
<sequence>MGFMNLQSLSSVEGLVPWALLLAIPLFATWWWVDYRWRIADGEPPLVPYRIPWLGHGLSFMKDINGFTEWVRTIHPSSPAATVQIAGQHLYLIFDSKLASQIYRRSQTFIFDPFFLQTSGILGASKNDMEILEMGAQVVSKKTNAKDDGRRVIHDLHKMTPQYLSGDSLDKLTTMFMDILNDDIDKKFPADQESSFEWQTLDLCEYIKQVWSHASITALFGTHIYEIWPDIDTWLWEFDKHFQSLFTQMPRFVIPKAYALLDRGQELSEKWEADALQAEKDGKIEGDPDWDPYWGLRFVRLRNELLRRDGLETKLRAGNHVVFIWGLNANAIPIVMQVMIQAVLSPTLLKTLVTEVSSCVKDPTLGNLDIRKVTTSPRFKSVYLEALRWATASPSPRVVREDVQLGPYLLKKGNMAIVHSRTLQTDEEAWLVEGKPESHPSKFWAERFLDDGGDDKSEALRVEENAEAETNYAADVITHPTPRPTRLSKNKAVEPVSGPKSKDMQKRMLALRPFGGGTTLCPGRHFATNEIMGGLAALMLKLEIEVDEKELAKRGVPEPDLSKQGGLFPDRGLMVRMRRRER</sequence>
<dbReference type="PROSITE" id="PS00086">
    <property type="entry name" value="CYTOCHROME_P450"/>
    <property type="match status" value="1"/>
</dbReference>
<evidence type="ECO:0000313" key="11">
    <source>
        <dbReference type="Proteomes" id="UP000254866"/>
    </source>
</evidence>
<dbReference type="AlphaFoldDB" id="A0A370T8M9"/>
<comment type="similarity">
    <text evidence="2 7">Belongs to the cytochrome P450 family.</text>
</comment>
<evidence type="ECO:0000256" key="1">
    <source>
        <dbReference type="ARBA" id="ARBA00001971"/>
    </source>
</evidence>
<dbReference type="CDD" id="cd11040">
    <property type="entry name" value="CYP7_CYP8-like"/>
    <property type="match status" value="1"/>
</dbReference>
<dbReference type="OrthoDB" id="3366823at2759"/>
<name>A0A370T8M9_9HELO</name>
<dbReference type="InterPro" id="IPR050529">
    <property type="entry name" value="CYP450_sterol_14alpha_dmase"/>
</dbReference>
<dbReference type="GO" id="GO:0020037">
    <property type="term" value="F:heme binding"/>
    <property type="evidence" value="ECO:0007669"/>
    <property type="project" value="InterPro"/>
</dbReference>
<keyword evidence="9" id="KW-0812">Transmembrane</keyword>
<evidence type="ECO:0000256" key="9">
    <source>
        <dbReference type="SAM" id="Phobius"/>
    </source>
</evidence>
<dbReference type="EMBL" id="NPIC01000019">
    <property type="protein sequence ID" value="RDL29716.1"/>
    <property type="molecule type" value="Genomic_DNA"/>
</dbReference>
<feature type="transmembrane region" description="Helical" evidence="9">
    <location>
        <begin position="15"/>
        <end position="33"/>
    </location>
</feature>
<comment type="cofactor">
    <cofactor evidence="1 6">
        <name>heme</name>
        <dbReference type="ChEBI" id="CHEBI:30413"/>
    </cofactor>
</comment>
<keyword evidence="7" id="KW-0503">Monooxygenase</keyword>
<protein>
    <submittedName>
        <fullName evidence="10">Cytochrome P450</fullName>
    </submittedName>
</protein>
<dbReference type="PRINTS" id="PR00465">
    <property type="entry name" value="EP450IV"/>
</dbReference>
<dbReference type="GO" id="GO:0016705">
    <property type="term" value="F:oxidoreductase activity, acting on paired donors, with incorporation or reduction of molecular oxygen"/>
    <property type="evidence" value="ECO:0007669"/>
    <property type="project" value="InterPro"/>
</dbReference>
<evidence type="ECO:0000256" key="2">
    <source>
        <dbReference type="ARBA" id="ARBA00010617"/>
    </source>
</evidence>
<accession>A0A370T8M9</accession>
<dbReference type="Proteomes" id="UP000254866">
    <property type="component" value="Unassembled WGS sequence"/>
</dbReference>